<evidence type="ECO:0000313" key="5">
    <source>
        <dbReference type="Proteomes" id="UP000031338"/>
    </source>
</evidence>
<feature type="modified residue" description="4-aspartylphosphate" evidence="2">
    <location>
        <position position="53"/>
    </location>
</feature>
<proteinExistence type="predicted"/>
<dbReference type="Pfam" id="PF00072">
    <property type="entry name" value="Response_reg"/>
    <property type="match status" value="1"/>
</dbReference>
<dbReference type="PANTHER" id="PTHR44591:SF21">
    <property type="entry name" value="TWO-COMPONENT RESPONSE REGULATOR"/>
    <property type="match status" value="1"/>
</dbReference>
<keyword evidence="5" id="KW-1185">Reference proteome</keyword>
<dbReference type="SUPFAM" id="SSF52172">
    <property type="entry name" value="CheY-like"/>
    <property type="match status" value="1"/>
</dbReference>
<evidence type="ECO:0000256" key="1">
    <source>
        <dbReference type="ARBA" id="ARBA00022553"/>
    </source>
</evidence>
<dbReference type="EMBL" id="JRVC01000033">
    <property type="protein sequence ID" value="KHS42016.1"/>
    <property type="molecule type" value="Genomic_DNA"/>
</dbReference>
<keyword evidence="1 2" id="KW-0597">Phosphoprotein</keyword>
<dbReference type="Proteomes" id="UP000031338">
    <property type="component" value="Unassembled WGS sequence"/>
</dbReference>
<gene>
    <name evidence="4" type="ORF">NJ75_04382</name>
</gene>
<dbReference type="GO" id="GO:0000160">
    <property type="term" value="P:phosphorelay signal transduction system"/>
    <property type="evidence" value="ECO:0007669"/>
    <property type="project" value="InterPro"/>
</dbReference>
<dbReference type="PATRIC" id="fig|48936.3.peg.4417"/>
<dbReference type="AlphaFoldDB" id="A0A0B8ZUU6"/>
<keyword evidence="4" id="KW-0808">Transferase</keyword>
<evidence type="ECO:0000259" key="3">
    <source>
        <dbReference type="PROSITE" id="PS50110"/>
    </source>
</evidence>
<dbReference type="GO" id="GO:0016301">
    <property type="term" value="F:kinase activity"/>
    <property type="evidence" value="ECO:0007669"/>
    <property type="project" value="UniProtKB-KW"/>
</dbReference>
<reference evidence="4 5" key="1">
    <citation type="submission" date="2014-10" db="EMBL/GenBank/DDBJ databases">
        <title>Draft genome sequence of Novosphingobium subterraneum DSM 12447.</title>
        <authorList>
            <person name="Gan H.M."/>
            <person name="Gan H.Y."/>
            <person name="Savka M.A."/>
        </authorList>
    </citation>
    <scope>NUCLEOTIDE SEQUENCE [LARGE SCALE GENOMIC DNA]</scope>
    <source>
        <strain evidence="4 5">DSM 12447</strain>
    </source>
</reference>
<dbReference type="SMART" id="SM00448">
    <property type="entry name" value="REC"/>
    <property type="match status" value="1"/>
</dbReference>
<keyword evidence="4" id="KW-0418">Kinase</keyword>
<evidence type="ECO:0000313" key="4">
    <source>
        <dbReference type="EMBL" id="KHS42016.1"/>
    </source>
</evidence>
<accession>A0A0B8ZUU6</accession>
<comment type="caution">
    <text evidence="4">The sequence shown here is derived from an EMBL/GenBank/DDBJ whole genome shotgun (WGS) entry which is preliminary data.</text>
</comment>
<dbReference type="InterPro" id="IPR050595">
    <property type="entry name" value="Bact_response_regulator"/>
</dbReference>
<dbReference type="PROSITE" id="PS50110">
    <property type="entry name" value="RESPONSE_REGULATORY"/>
    <property type="match status" value="1"/>
</dbReference>
<dbReference type="STRING" id="48936.NJ75_04382"/>
<protein>
    <submittedName>
        <fullName evidence="4">Integral membrane sensor hybrid histidine kinase</fullName>
    </submittedName>
</protein>
<organism evidence="4 5">
    <name type="scientific">Novosphingobium subterraneum</name>
    <dbReference type="NCBI Taxonomy" id="48936"/>
    <lineage>
        <taxon>Bacteria</taxon>
        <taxon>Pseudomonadati</taxon>
        <taxon>Pseudomonadota</taxon>
        <taxon>Alphaproteobacteria</taxon>
        <taxon>Sphingomonadales</taxon>
        <taxon>Sphingomonadaceae</taxon>
        <taxon>Novosphingobium</taxon>
    </lineage>
</organism>
<dbReference type="Gene3D" id="3.40.50.2300">
    <property type="match status" value="1"/>
</dbReference>
<feature type="domain" description="Response regulatory" evidence="3">
    <location>
        <begin position="3"/>
        <end position="111"/>
    </location>
</feature>
<dbReference type="InterPro" id="IPR011006">
    <property type="entry name" value="CheY-like_superfamily"/>
</dbReference>
<dbReference type="InterPro" id="IPR001789">
    <property type="entry name" value="Sig_transdc_resp-reg_receiver"/>
</dbReference>
<dbReference type="PANTHER" id="PTHR44591">
    <property type="entry name" value="STRESS RESPONSE REGULATOR PROTEIN 1"/>
    <property type="match status" value="1"/>
</dbReference>
<evidence type="ECO:0000256" key="2">
    <source>
        <dbReference type="PROSITE-ProRule" id="PRU00169"/>
    </source>
</evidence>
<dbReference type="RefSeq" id="WP_039338037.1">
    <property type="nucleotide sequence ID" value="NZ_JRVC01000033.1"/>
</dbReference>
<name>A0A0B8ZUU6_9SPHN</name>
<sequence length="111" mass="12386">MKRVLAVDDEPLLLELLVDELELGGYKVESASNGDAAMALLGSDHRFDVIVTDLRMPGKVDGWMLGRHALDSDPDARVVYMTGYAEMPAALTDREKFLRKPFTMDKLFSLL</sequence>